<evidence type="ECO:0000256" key="3">
    <source>
        <dbReference type="ARBA" id="ARBA00022692"/>
    </source>
</evidence>
<evidence type="ECO:0000259" key="8">
    <source>
        <dbReference type="PROSITE" id="PS50850"/>
    </source>
</evidence>
<evidence type="ECO:0000313" key="10">
    <source>
        <dbReference type="Proteomes" id="UP001172102"/>
    </source>
</evidence>
<dbReference type="InterPro" id="IPR036259">
    <property type="entry name" value="MFS_trans_sf"/>
</dbReference>
<feature type="transmembrane region" description="Helical" evidence="7">
    <location>
        <begin position="454"/>
        <end position="483"/>
    </location>
</feature>
<dbReference type="FunFam" id="1.20.1720.10:FF:000009">
    <property type="entry name" value="MFS multidrug transporter"/>
    <property type="match status" value="1"/>
</dbReference>
<feature type="transmembrane region" description="Helical" evidence="7">
    <location>
        <begin position="374"/>
        <end position="394"/>
    </location>
</feature>
<evidence type="ECO:0000256" key="2">
    <source>
        <dbReference type="ARBA" id="ARBA00022448"/>
    </source>
</evidence>
<feature type="transmembrane region" description="Helical" evidence="7">
    <location>
        <begin position="235"/>
        <end position="255"/>
    </location>
</feature>
<feature type="transmembrane region" description="Helical" evidence="7">
    <location>
        <begin position="495"/>
        <end position="513"/>
    </location>
</feature>
<feature type="transmembrane region" description="Helical" evidence="7">
    <location>
        <begin position="147"/>
        <end position="164"/>
    </location>
</feature>
<dbReference type="InterPro" id="IPR020846">
    <property type="entry name" value="MFS_dom"/>
</dbReference>
<feature type="compositionally biased region" description="Basic and acidic residues" evidence="6">
    <location>
        <begin position="1"/>
        <end position="27"/>
    </location>
</feature>
<feature type="region of interest" description="Disordered" evidence="6">
    <location>
        <begin position="1"/>
        <end position="41"/>
    </location>
</feature>
<feature type="transmembrane region" description="Helical" evidence="7">
    <location>
        <begin position="115"/>
        <end position="135"/>
    </location>
</feature>
<proteinExistence type="predicted"/>
<dbReference type="PANTHER" id="PTHR23502:SF51">
    <property type="entry name" value="QUINIDINE RESISTANCE PROTEIN 1-RELATED"/>
    <property type="match status" value="1"/>
</dbReference>
<dbReference type="Gene3D" id="1.20.1250.20">
    <property type="entry name" value="MFS general substrate transporter like domains"/>
    <property type="match status" value="1"/>
</dbReference>
<dbReference type="Gene3D" id="1.20.1720.10">
    <property type="entry name" value="Multidrug resistance protein D"/>
    <property type="match status" value="1"/>
</dbReference>
<keyword evidence="3 7" id="KW-0812">Transmembrane</keyword>
<dbReference type="GO" id="GO:0005886">
    <property type="term" value="C:plasma membrane"/>
    <property type="evidence" value="ECO:0007669"/>
    <property type="project" value="TreeGrafter"/>
</dbReference>
<feature type="transmembrane region" description="Helical" evidence="7">
    <location>
        <begin position="80"/>
        <end position="100"/>
    </location>
</feature>
<comment type="subcellular location">
    <subcellularLocation>
        <location evidence="1">Membrane</location>
        <topology evidence="1">Multi-pass membrane protein</topology>
    </subcellularLocation>
</comment>
<feature type="transmembrane region" description="Helical" evidence="7">
    <location>
        <begin position="170"/>
        <end position="193"/>
    </location>
</feature>
<organism evidence="9 10">
    <name type="scientific">Lasiosphaeris hirsuta</name>
    <dbReference type="NCBI Taxonomy" id="260670"/>
    <lineage>
        <taxon>Eukaryota</taxon>
        <taxon>Fungi</taxon>
        <taxon>Dikarya</taxon>
        <taxon>Ascomycota</taxon>
        <taxon>Pezizomycotina</taxon>
        <taxon>Sordariomycetes</taxon>
        <taxon>Sordariomycetidae</taxon>
        <taxon>Sordariales</taxon>
        <taxon>Lasiosphaeriaceae</taxon>
        <taxon>Lasiosphaeris</taxon>
    </lineage>
</organism>
<sequence>MAKGEKEAKECRTREGRMSKKLELMDRTKRRAGRVPTSPGAYTAEALASDEPPSEAPVSSPGQPEVPPIFSIYTSWEKRLIVLAASLSAFFSPLTAQIYLPALTVLADDFGVSDAQINLTVTTYMIFQGITPMFIGGFADAAGRRPAYVICFVVYIAANIGLALCKDYASLLIVRCLQSAGSSTTVALCQAVVADIVVSADRGQYIGITAIPIVLAPSLGPVIGGLLAQYLGWRWIFWFLAITASVNLGFMLLFFPETCRRIVGDGSVRAHPIYRTFWQMIKDVRARRQSKRATAPYNADHSSLHRTTSTRSRGPALHLRPPNPLASLSLLLEKELSILLGYSAIVFAGFYAIATALPSQFSALYGLSDLQIGLMYLPLAGGSIVAAGVAGPLVNWNYRRHAGKLGVPVDRKRQADLRSFPIERARLEVGMPLLALSAAVMIAWGWAVQAGAHIAVPCVLLFLLGVGMIGFNNTSSVLIVDIYPEKAGAAVAANNLTRCLLGAAFSAFIVPMIDGIGAGWAYTIIGGLYIVFSPLMWAVMRKGMGWRAELREKEERRQEKKRFEKET</sequence>
<dbReference type="InterPro" id="IPR011701">
    <property type="entry name" value="MFS"/>
</dbReference>
<keyword evidence="5 7" id="KW-0472">Membrane</keyword>
<dbReference type="PANTHER" id="PTHR23502">
    <property type="entry name" value="MAJOR FACILITATOR SUPERFAMILY"/>
    <property type="match status" value="1"/>
</dbReference>
<feature type="transmembrane region" description="Helical" evidence="7">
    <location>
        <begin position="519"/>
        <end position="540"/>
    </location>
</feature>
<dbReference type="EMBL" id="JAUKUA010000003">
    <property type="protein sequence ID" value="KAK0719348.1"/>
    <property type="molecule type" value="Genomic_DNA"/>
</dbReference>
<name>A0AA40ANZ4_9PEZI</name>
<evidence type="ECO:0000256" key="4">
    <source>
        <dbReference type="ARBA" id="ARBA00022989"/>
    </source>
</evidence>
<feature type="transmembrane region" description="Helical" evidence="7">
    <location>
        <begin position="427"/>
        <end position="448"/>
    </location>
</feature>
<protein>
    <submittedName>
        <fullName evidence="9">Major facilitator superfamily transporter</fullName>
    </submittedName>
</protein>
<feature type="region of interest" description="Disordered" evidence="6">
    <location>
        <begin position="292"/>
        <end position="316"/>
    </location>
</feature>
<evidence type="ECO:0000256" key="6">
    <source>
        <dbReference type="SAM" id="MobiDB-lite"/>
    </source>
</evidence>
<keyword evidence="4 7" id="KW-1133">Transmembrane helix</keyword>
<gene>
    <name evidence="9" type="ORF">B0H67DRAFT_599161</name>
</gene>
<feature type="domain" description="Major facilitator superfamily (MFS) profile" evidence="8">
    <location>
        <begin position="81"/>
        <end position="544"/>
    </location>
</feature>
<accession>A0AA40ANZ4</accession>
<dbReference type="AlphaFoldDB" id="A0AA40ANZ4"/>
<evidence type="ECO:0000256" key="1">
    <source>
        <dbReference type="ARBA" id="ARBA00004141"/>
    </source>
</evidence>
<dbReference type="PROSITE" id="PS50850">
    <property type="entry name" value="MFS"/>
    <property type="match status" value="1"/>
</dbReference>
<evidence type="ECO:0000256" key="7">
    <source>
        <dbReference type="SAM" id="Phobius"/>
    </source>
</evidence>
<dbReference type="SUPFAM" id="SSF103473">
    <property type="entry name" value="MFS general substrate transporter"/>
    <property type="match status" value="1"/>
</dbReference>
<evidence type="ECO:0000313" key="9">
    <source>
        <dbReference type="EMBL" id="KAK0719348.1"/>
    </source>
</evidence>
<evidence type="ECO:0000256" key="5">
    <source>
        <dbReference type="ARBA" id="ARBA00023136"/>
    </source>
</evidence>
<dbReference type="Proteomes" id="UP001172102">
    <property type="component" value="Unassembled WGS sequence"/>
</dbReference>
<keyword evidence="2" id="KW-0813">Transport</keyword>
<reference evidence="9" key="1">
    <citation type="submission" date="2023-06" db="EMBL/GenBank/DDBJ databases">
        <title>Genome-scale phylogeny and comparative genomics of the fungal order Sordariales.</title>
        <authorList>
            <consortium name="Lawrence Berkeley National Laboratory"/>
            <person name="Hensen N."/>
            <person name="Bonometti L."/>
            <person name="Westerberg I."/>
            <person name="Brannstrom I.O."/>
            <person name="Guillou S."/>
            <person name="Cros-Aarteil S."/>
            <person name="Calhoun S."/>
            <person name="Haridas S."/>
            <person name="Kuo A."/>
            <person name="Mondo S."/>
            <person name="Pangilinan J."/>
            <person name="Riley R."/>
            <person name="Labutti K."/>
            <person name="Andreopoulos B."/>
            <person name="Lipzen A."/>
            <person name="Chen C."/>
            <person name="Yanf M."/>
            <person name="Daum C."/>
            <person name="Ng V."/>
            <person name="Clum A."/>
            <person name="Steindorff A."/>
            <person name="Ohm R."/>
            <person name="Martin F."/>
            <person name="Silar P."/>
            <person name="Natvig D."/>
            <person name="Lalanne C."/>
            <person name="Gautier V."/>
            <person name="Ament-Velasquez S.L."/>
            <person name="Kruys A."/>
            <person name="Hutchinson M.I."/>
            <person name="Powell A.J."/>
            <person name="Barry K."/>
            <person name="Miller A.N."/>
            <person name="Grigoriev I.V."/>
            <person name="Debuchy R."/>
            <person name="Gladieux P."/>
            <person name="Thoren M.H."/>
            <person name="Johannesson H."/>
        </authorList>
    </citation>
    <scope>NUCLEOTIDE SEQUENCE</scope>
    <source>
        <strain evidence="9">SMH4607-1</strain>
    </source>
</reference>
<dbReference type="CDD" id="cd17323">
    <property type="entry name" value="MFS_Tpo1_MDR_like"/>
    <property type="match status" value="1"/>
</dbReference>
<feature type="transmembrane region" description="Helical" evidence="7">
    <location>
        <begin position="205"/>
        <end position="229"/>
    </location>
</feature>
<comment type="caution">
    <text evidence="9">The sequence shown here is derived from an EMBL/GenBank/DDBJ whole genome shotgun (WGS) entry which is preliminary data.</text>
</comment>
<feature type="transmembrane region" description="Helical" evidence="7">
    <location>
        <begin position="336"/>
        <end position="354"/>
    </location>
</feature>
<keyword evidence="10" id="KW-1185">Reference proteome</keyword>
<dbReference type="Pfam" id="PF07690">
    <property type="entry name" value="MFS_1"/>
    <property type="match status" value="1"/>
</dbReference>
<dbReference type="GO" id="GO:0022857">
    <property type="term" value="F:transmembrane transporter activity"/>
    <property type="evidence" value="ECO:0007669"/>
    <property type="project" value="InterPro"/>
</dbReference>